<evidence type="ECO:0000256" key="6">
    <source>
        <dbReference type="ARBA" id="ARBA00023015"/>
    </source>
</evidence>
<sequence length="450" mass="50355">MSKRKLGLGKVRAKKQKLDLEEKKDNGATGNAEKPGDGEGGEGGSNTNEELLTVELANEVNPDDPLSQLCGLWKTWKDGERNNELILNGIINECDRILRNTVENGGTEAVTLNDHFYSIYGQAMCDLSKFKPDVEVKAWIDNSLERIDEGCDRYGADNIRLMFARSYILLNRIAIQYIAQMNVDSKKEEFPGLKKAFDEFIDTWNAAVAESEKQKDSSLFREAWVLEILNIFDDLLDIVDKFGTQMSEVVDSDSDSDDDDDAGEAREPAAADALHTAEFEISEDHPLHAIQNDDAYNVFWRDSMLKFRDLMDADADADAKLRRSVHDKLGQSFLMQAEEPIAFYNSFQYDTDDTAHDADDATAHAAAAARAAAEDLVSHAVHHLRQTHDDHDPKTWVNLAEALITYGNLLDLDGPDQNAAYAEAERLLRRANNACHGRYQDILDSLVPQP</sequence>
<dbReference type="AlphaFoldDB" id="A0A1E3NEE4"/>
<comment type="similarity">
    <text evidence="3">Belongs to the ETT1 family.</text>
</comment>
<dbReference type="GO" id="GO:0005634">
    <property type="term" value="C:nucleus"/>
    <property type="evidence" value="ECO:0007669"/>
    <property type="project" value="UniProtKB-SubCell"/>
</dbReference>
<evidence type="ECO:0000256" key="8">
    <source>
        <dbReference type="ARBA" id="ARBA00023242"/>
    </source>
</evidence>
<evidence type="ECO:0000256" key="4">
    <source>
        <dbReference type="ARBA" id="ARBA00017359"/>
    </source>
</evidence>
<dbReference type="InterPro" id="IPR024318">
    <property type="entry name" value="Nro1/ETT1"/>
</dbReference>
<dbReference type="GeneID" id="30179746"/>
<feature type="compositionally biased region" description="Basic and acidic residues" evidence="9">
    <location>
        <begin position="16"/>
        <end position="26"/>
    </location>
</feature>
<evidence type="ECO:0000256" key="2">
    <source>
        <dbReference type="ARBA" id="ARBA00004123"/>
    </source>
</evidence>
<dbReference type="STRING" id="763406.A0A1E3NEE4"/>
<organism evidence="10 11">
    <name type="scientific">Pichia membranifaciens NRRL Y-2026</name>
    <dbReference type="NCBI Taxonomy" id="763406"/>
    <lineage>
        <taxon>Eukaryota</taxon>
        <taxon>Fungi</taxon>
        <taxon>Dikarya</taxon>
        <taxon>Ascomycota</taxon>
        <taxon>Saccharomycotina</taxon>
        <taxon>Pichiomycetes</taxon>
        <taxon>Pichiales</taxon>
        <taxon>Pichiaceae</taxon>
        <taxon>Pichia</taxon>
    </lineage>
</organism>
<feature type="compositionally biased region" description="Basic residues" evidence="9">
    <location>
        <begin position="1"/>
        <end position="15"/>
    </location>
</feature>
<dbReference type="GO" id="GO:2000640">
    <property type="term" value="P:positive regulation of SREBP signaling pathway"/>
    <property type="evidence" value="ECO:0007669"/>
    <property type="project" value="TreeGrafter"/>
</dbReference>
<feature type="region of interest" description="Disordered" evidence="9">
    <location>
        <begin position="249"/>
        <end position="269"/>
    </location>
</feature>
<dbReference type="Proteomes" id="UP000094455">
    <property type="component" value="Unassembled WGS sequence"/>
</dbReference>
<evidence type="ECO:0000256" key="3">
    <source>
        <dbReference type="ARBA" id="ARBA00007273"/>
    </source>
</evidence>
<feature type="compositionally biased region" description="Acidic residues" evidence="9">
    <location>
        <begin position="250"/>
        <end position="262"/>
    </location>
</feature>
<evidence type="ECO:0000256" key="5">
    <source>
        <dbReference type="ARBA" id="ARBA00022845"/>
    </source>
</evidence>
<comment type="subcellular location">
    <subcellularLocation>
        <location evidence="2">Nucleus</location>
    </subcellularLocation>
</comment>
<dbReference type="PANTHER" id="PTHR28290">
    <property type="entry name" value="ENHANCER OF TRANSLATION TERMINATION 1"/>
    <property type="match status" value="1"/>
</dbReference>
<evidence type="ECO:0000256" key="7">
    <source>
        <dbReference type="ARBA" id="ARBA00023163"/>
    </source>
</evidence>
<reference evidence="10 11" key="1">
    <citation type="journal article" date="2016" name="Proc. Natl. Acad. Sci. U.S.A.">
        <title>Comparative genomics of biotechnologically important yeasts.</title>
        <authorList>
            <person name="Riley R."/>
            <person name="Haridas S."/>
            <person name="Wolfe K.H."/>
            <person name="Lopes M.R."/>
            <person name="Hittinger C.T."/>
            <person name="Goeker M."/>
            <person name="Salamov A.A."/>
            <person name="Wisecaver J.H."/>
            <person name="Long T.M."/>
            <person name="Calvey C.H."/>
            <person name="Aerts A.L."/>
            <person name="Barry K.W."/>
            <person name="Choi C."/>
            <person name="Clum A."/>
            <person name="Coughlan A.Y."/>
            <person name="Deshpande S."/>
            <person name="Douglass A.P."/>
            <person name="Hanson S.J."/>
            <person name="Klenk H.-P."/>
            <person name="LaButti K.M."/>
            <person name="Lapidus A."/>
            <person name="Lindquist E.A."/>
            <person name="Lipzen A.M."/>
            <person name="Meier-Kolthoff J.P."/>
            <person name="Ohm R.A."/>
            <person name="Otillar R.P."/>
            <person name="Pangilinan J.L."/>
            <person name="Peng Y."/>
            <person name="Rokas A."/>
            <person name="Rosa C.A."/>
            <person name="Scheuner C."/>
            <person name="Sibirny A.A."/>
            <person name="Slot J.C."/>
            <person name="Stielow J.B."/>
            <person name="Sun H."/>
            <person name="Kurtzman C.P."/>
            <person name="Blackwell M."/>
            <person name="Grigoriev I.V."/>
            <person name="Jeffries T.W."/>
        </authorList>
    </citation>
    <scope>NUCLEOTIDE SEQUENCE [LARGE SCALE GENOMIC DNA]</scope>
    <source>
        <strain evidence="10 11">NRRL Y-2026</strain>
    </source>
</reference>
<dbReference type="GO" id="GO:0006417">
    <property type="term" value="P:regulation of translation"/>
    <property type="evidence" value="ECO:0007669"/>
    <property type="project" value="UniProtKB-KW"/>
</dbReference>
<protein>
    <recommendedName>
        <fullName evidence="4">Enhancer of translation termination 1</fullName>
    </recommendedName>
</protein>
<evidence type="ECO:0000256" key="9">
    <source>
        <dbReference type="SAM" id="MobiDB-lite"/>
    </source>
</evidence>
<keyword evidence="11" id="KW-1185">Reference proteome</keyword>
<keyword evidence="6" id="KW-0805">Transcription regulation</keyword>
<evidence type="ECO:0000256" key="1">
    <source>
        <dbReference type="ARBA" id="ARBA00003395"/>
    </source>
</evidence>
<comment type="function">
    <text evidence="1">Required for correct translation termination and probably involved in regulation of hypoxic gene expression.</text>
</comment>
<accession>A0A1E3NEE4</accession>
<evidence type="ECO:0000313" key="10">
    <source>
        <dbReference type="EMBL" id="ODQ44505.1"/>
    </source>
</evidence>
<feature type="region of interest" description="Disordered" evidence="9">
    <location>
        <begin position="1"/>
        <end position="47"/>
    </location>
</feature>
<dbReference type="RefSeq" id="XP_019015618.1">
    <property type="nucleotide sequence ID" value="XM_019163059.1"/>
</dbReference>
<dbReference type="OrthoDB" id="5598057at2759"/>
<dbReference type="EMBL" id="KV454007">
    <property type="protein sequence ID" value="ODQ44505.1"/>
    <property type="molecule type" value="Genomic_DNA"/>
</dbReference>
<proteinExistence type="inferred from homology"/>
<dbReference type="Pfam" id="PF12753">
    <property type="entry name" value="Nro1"/>
    <property type="match status" value="1"/>
</dbReference>
<keyword evidence="5" id="KW-0810">Translation regulation</keyword>
<evidence type="ECO:0000313" key="11">
    <source>
        <dbReference type="Proteomes" id="UP000094455"/>
    </source>
</evidence>
<dbReference type="PANTHER" id="PTHR28290:SF1">
    <property type="entry name" value="ENHANCER OF TRANSLATION TERMINATION 1"/>
    <property type="match status" value="1"/>
</dbReference>
<name>A0A1E3NEE4_9ASCO</name>
<gene>
    <name evidence="10" type="ORF">PICMEDRAFT_37096</name>
</gene>
<keyword evidence="7" id="KW-0804">Transcription</keyword>
<keyword evidence="8" id="KW-0539">Nucleus</keyword>